<feature type="compositionally biased region" description="Polar residues" evidence="4">
    <location>
        <begin position="198"/>
        <end position="212"/>
    </location>
</feature>
<dbReference type="CDD" id="cd07817">
    <property type="entry name" value="SRPBCC_8"/>
    <property type="match status" value="1"/>
</dbReference>
<dbReference type="PROSITE" id="PS01031">
    <property type="entry name" value="SHSP"/>
    <property type="match status" value="1"/>
</dbReference>
<feature type="compositionally biased region" description="Low complexity" evidence="4">
    <location>
        <begin position="144"/>
        <end position="178"/>
    </location>
</feature>
<evidence type="ECO:0000256" key="2">
    <source>
        <dbReference type="PROSITE-ProRule" id="PRU00285"/>
    </source>
</evidence>
<dbReference type="SUPFAM" id="SSF55961">
    <property type="entry name" value="Bet v1-like"/>
    <property type="match status" value="1"/>
</dbReference>
<name>A0A4V2UI96_PAULE</name>
<proteinExistence type="inferred from homology"/>
<sequence length="364" mass="39905">MTTVERSIEVNVPISVAYRKLNEFEEFPRFMKGVHSVHQLDESHLHWRAEKGGKEMEWDAEITENIPEKCIAWRNTSGPKNEGRVEFHVIDQEKTRISLHMEADEESLRHPFSIYSDSPQDDGDLARFKKMVESQSKSASVNISADGTPASASAAARESGMSGADTRSAVGASHSSGMSGSGASGAGTASSTSEHKTAQGSASTARQTSGMPQSWDDPLRIVRKMGEEMEQFLGRWISPGGSMRKSVLPLSRTAGEWTPPVDIEQHDGQVHICADLPGVSKEDVQIEIVRGQLLIEGERRGGLGRHRQEYRQAECNRGHFYRSIPLPEGADPDSAKASMHDGVLDITLQVASIPNHARRLNIQG</sequence>
<comment type="caution">
    <text evidence="6">The sequence shown here is derived from an EMBL/GenBank/DDBJ whole genome shotgun (WGS) entry which is preliminary data.</text>
</comment>
<accession>A0A4V2UI96</accession>
<dbReference type="InterPro" id="IPR047137">
    <property type="entry name" value="ORF3"/>
</dbReference>
<evidence type="ECO:0000256" key="4">
    <source>
        <dbReference type="SAM" id="MobiDB-lite"/>
    </source>
</evidence>
<dbReference type="InterPro" id="IPR002068">
    <property type="entry name" value="A-crystallin/Hsp20_dom"/>
</dbReference>
<evidence type="ECO:0000256" key="3">
    <source>
        <dbReference type="RuleBase" id="RU003616"/>
    </source>
</evidence>
<feature type="region of interest" description="Disordered" evidence="4">
    <location>
        <begin position="136"/>
        <end position="216"/>
    </location>
</feature>
<dbReference type="OrthoDB" id="9808910at2"/>
<dbReference type="InterPro" id="IPR023393">
    <property type="entry name" value="START-like_dom_sf"/>
</dbReference>
<reference evidence="6 7" key="1">
    <citation type="submission" date="2019-03" db="EMBL/GenBank/DDBJ databases">
        <title>Genomic Encyclopedia of Type Strains, Phase IV (KMG-IV): sequencing the most valuable type-strain genomes for metagenomic binning, comparative biology and taxonomic classification.</title>
        <authorList>
            <person name="Goeker M."/>
        </authorList>
    </citation>
    <scope>NUCLEOTIDE SEQUENCE [LARGE SCALE GENOMIC DNA]</scope>
    <source>
        <strain evidence="6 7">DSM 7445</strain>
    </source>
</reference>
<organism evidence="6 7">
    <name type="scientific">Paucimonas lemoignei</name>
    <name type="common">Pseudomonas lemoignei</name>
    <dbReference type="NCBI Taxonomy" id="29443"/>
    <lineage>
        <taxon>Bacteria</taxon>
        <taxon>Pseudomonadati</taxon>
        <taxon>Pseudomonadota</taxon>
        <taxon>Betaproteobacteria</taxon>
        <taxon>Burkholderiales</taxon>
        <taxon>Burkholderiaceae</taxon>
        <taxon>Paucimonas</taxon>
    </lineage>
</organism>
<evidence type="ECO:0000313" key="6">
    <source>
        <dbReference type="EMBL" id="TCS34701.1"/>
    </source>
</evidence>
<dbReference type="PANTHER" id="PTHR33824">
    <property type="entry name" value="POLYKETIDE CYCLASE/DEHYDRASE AND LIPID TRANSPORT SUPERFAMILY PROTEIN"/>
    <property type="match status" value="1"/>
</dbReference>
<dbReference type="Gene3D" id="3.30.530.20">
    <property type="match status" value="1"/>
</dbReference>
<protein>
    <submittedName>
        <fullName evidence="6">HSP20 family molecular chaperone IbpA</fullName>
    </submittedName>
</protein>
<dbReference type="SUPFAM" id="SSF49764">
    <property type="entry name" value="HSP20-like chaperones"/>
    <property type="match status" value="1"/>
</dbReference>
<dbReference type="InterPro" id="IPR008978">
    <property type="entry name" value="HSP20-like_chaperone"/>
</dbReference>
<dbReference type="Gene3D" id="2.60.40.790">
    <property type="match status" value="1"/>
</dbReference>
<dbReference type="CDD" id="cd06464">
    <property type="entry name" value="ACD_sHsps-like"/>
    <property type="match status" value="1"/>
</dbReference>
<dbReference type="EMBL" id="SLZQ01000012">
    <property type="protein sequence ID" value="TCS34701.1"/>
    <property type="molecule type" value="Genomic_DNA"/>
</dbReference>
<comment type="similarity">
    <text evidence="1">Belongs to the ribosome association toxin RatA family.</text>
</comment>
<dbReference type="AlphaFoldDB" id="A0A4V2UI96"/>
<evidence type="ECO:0000256" key="1">
    <source>
        <dbReference type="ARBA" id="ARBA00008918"/>
    </source>
</evidence>
<dbReference type="Pfam" id="PF00011">
    <property type="entry name" value="HSP20"/>
    <property type="match status" value="1"/>
</dbReference>
<evidence type="ECO:0000313" key="7">
    <source>
        <dbReference type="Proteomes" id="UP000295382"/>
    </source>
</evidence>
<dbReference type="Proteomes" id="UP000295382">
    <property type="component" value="Unassembled WGS sequence"/>
</dbReference>
<feature type="domain" description="SHSP" evidence="5">
    <location>
        <begin position="252"/>
        <end position="364"/>
    </location>
</feature>
<comment type="similarity">
    <text evidence="2 3">Belongs to the small heat shock protein (HSP20) family.</text>
</comment>
<dbReference type="PANTHER" id="PTHR33824:SF7">
    <property type="entry name" value="POLYKETIDE CYCLASE_DEHYDRASE AND LIPID TRANSPORT SUPERFAMILY PROTEIN"/>
    <property type="match status" value="1"/>
</dbReference>
<dbReference type="InterPro" id="IPR005031">
    <property type="entry name" value="COQ10_START"/>
</dbReference>
<gene>
    <name evidence="6" type="ORF">EDC30_11231</name>
</gene>
<evidence type="ECO:0000259" key="5">
    <source>
        <dbReference type="PROSITE" id="PS01031"/>
    </source>
</evidence>
<dbReference type="RefSeq" id="WP_132259802.1">
    <property type="nucleotide sequence ID" value="NZ_SLZQ01000012.1"/>
</dbReference>
<keyword evidence="7" id="KW-1185">Reference proteome</keyword>
<dbReference type="Pfam" id="PF03364">
    <property type="entry name" value="Polyketide_cyc"/>
    <property type="match status" value="1"/>
</dbReference>